<evidence type="ECO:0000313" key="1">
    <source>
        <dbReference type="EMBL" id="CAB4638349.1"/>
    </source>
</evidence>
<accession>A0A6J6JRC5</accession>
<protein>
    <submittedName>
        <fullName evidence="1">Unannotated protein</fullName>
    </submittedName>
</protein>
<proteinExistence type="predicted"/>
<name>A0A6J6JRC5_9ZZZZ</name>
<organism evidence="1">
    <name type="scientific">freshwater metagenome</name>
    <dbReference type="NCBI Taxonomy" id="449393"/>
    <lineage>
        <taxon>unclassified sequences</taxon>
        <taxon>metagenomes</taxon>
        <taxon>ecological metagenomes</taxon>
    </lineage>
</organism>
<reference evidence="1" key="1">
    <citation type="submission" date="2020-05" db="EMBL/GenBank/DDBJ databases">
        <authorList>
            <person name="Chiriac C."/>
            <person name="Salcher M."/>
            <person name="Ghai R."/>
            <person name="Kavagutti S V."/>
        </authorList>
    </citation>
    <scope>NUCLEOTIDE SEQUENCE</scope>
</reference>
<dbReference type="AlphaFoldDB" id="A0A6J6JRC5"/>
<gene>
    <name evidence="1" type="ORF">UFOPK1906_01920</name>
</gene>
<sequence length="136" mass="15657">MAHIEVIHRRCFDARQGQAGKVIKLDICVAKRAGRTSTQLLDPCDEFWFTCAVDSYRITKRWFDSLVGVAEKEPCEVRLRLFGSLVDHRTKQRRIGASDADRAFVVFRAIELRVSERVTTGFERHDEFLKMAAIGR</sequence>
<dbReference type="EMBL" id="CAEZVC010000195">
    <property type="protein sequence ID" value="CAB4638349.1"/>
    <property type="molecule type" value="Genomic_DNA"/>
</dbReference>